<dbReference type="Proteomes" id="UP000437131">
    <property type="component" value="Unassembled WGS sequence"/>
</dbReference>
<evidence type="ECO:0000313" key="2">
    <source>
        <dbReference type="Proteomes" id="UP000437131"/>
    </source>
</evidence>
<dbReference type="Pfam" id="PF14234">
    <property type="entry name" value="DUF4336"/>
    <property type="match status" value="1"/>
</dbReference>
<comment type="caution">
    <text evidence="1">The sequence shown here is derived from an EMBL/GenBank/DDBJ whole genome shotgun (WGS) entry which is preliminary data.</text>
</comment>
<reference evidence="1 2" key="1">
    <citation type="submission" date="2019-11" db="EMBL/GenBank/DDBJ databases">
        <title>Isolation of a new High Light Tolerant Cyanobacteria.</title>
        <authorList>
            <person name="Dobson Z."/>
            <person name="Vaughn N."/>
            <person name="Vaughn M."/>
            <person name="Fromme P."/>
            <person name="Mazor Y."/>
        </authorList>
    </citation>
    <scope>NUCLEOTIDE SEQUENCE [LARGE SCALE GENOMIC DNA]</scope>
    <source>
        <strain evidence="1 2">0216</strain>
    </source>
</reference>
<dbReference type="RefSeq" id="WP_155084460.1">
    <property type="nucleotide sequence ID" value="NZ_WMIA01000023.1"/>
</dbReference>
<sequence>MSKKREQKWGWWFLLPLYPYQQRATVRQEVVEDTIWTFEQPHGLLYAVVPIRMTVVKLKQGGLLVYCPIAPTPECVKLMRELEARYGEVKYIIHSTSSGLEHKIFVAPFARRFPQAQIWCAPSQWSFPLNLPLSWLGFPPQRTYILPEDWRETPFSDEFKYAMVDIDLSKGSFAEVALLHKSTETLLVTDAVIKIPPSPPAILELNPFPLLFHARETALDKLEDTPENRLKGWQRICLFALYFRPSMVDTAPLKQLLKEAFNAPNRSRENYFGAYPFRWQSGWKQSFDAIASLEKPFVAPILETLILPQNPSAAINWANNIASWQFKQIIPAHFSAPIQATPLEFRQAFSFLDIESNRPEKLYPSGNQQIFSRDSTFIKQLEATLIKLNIAKPPKLKRVQGEDNSSLFS</sequence>
<proteinExistence type="predicted"/>
<dbReference type="PANTHER" id="PTHR33835:SF2">
    <property type="entry name" value="LYSINE-TRNA LIGASE"/>
    <property type="match status" value="1"/>
</dbReference>
<protein>
    <submittedName>
        <fullName evidence="1">DUF4336 domain-containing protein</fullName>
    </submittedName>
</protein>
<dbReference type="EMBL" id="WMIA01000023">
    <property type="protein sequence ID" value="MTF40194.1"/>
    <property type="molecule type" value="Genomic_DNA"/>
</dbReference>
<dbReference type="PANTHER" id="PTHR33835">
    <property type="entry name" value="YALI0C07656P"/>
    <property type="match status" value="1"/>
</dbReference>
<dbReference type="AlphaFoldDB" id="A0A844GUQ1"/>
<accession>A0A844GUQ1</accession>
<organism evidence="1 2">
    <name type="scientific">Cyanobacterium aponinum 0216</name>
    <dbReference type="NCBI Taxonomy" id="2676140"/>
    <lineage>
        <taxon>Bacteria</taxon>
        <taxon>Bacillati</taxon>
        <taxon>Cyanobacteriota</taxon>
        <taxon>Cyanophyceae</taxon>
        <taxon>Oscillatoriophycideae</taxon>
        <taxon>Chroococcales</taxon>
        <taxon>Geminocystaceae</taxon>
        <taxon>Cyanobacterium</taxon>
    </lineage>
</organism>
<gene>
    <name evidence="1" type="ORF">GGC33_14830</name>
</gene>
<evidence type="ECO:0000313" key="1">
    <source>
        <dbReference type="EMBL" id="MTF40194.1"/>
    </source>
</evidence>
<name>A0A844GUQ1_9CHRO</name>
<dbReference type="InterPro" id="IPR025638">
    <property type="entry name" value="DUF4336"/>
</dbReference>